<dbReference type="AlphaFoldDB" id="A0A164T0D4"/>
<reference evidence="1 2" key="1">
    <citation type="journal article" date="2016" name="Mol. Biol. Evol.">
        <title>Comparative Genomics of Early-Diverging Mushroom-Forming Fungi Provides Insights into the Origins of Lignocellulose Decay Capabilities.</title>
        <authorList>
            <person name="Nagy L.G."/>
            <person name="Riley R."/>
            <person name="Tritt A."/>
            <person name="Adam C."/>
            <person name="Daum C."/>
            <person name="Floudas D."/>
            <person name="Sun H."/>
            <person name="Yadav J.S."/>
            <person name="Pangilinan J."/>
            <person name="Larsson K.H."/>
            <person name="Matsuura K."/>
            <person name="Barry K."/>
            <person name="Labutti K."/>
            <person name="Kuo R."/>
            <person name="Ohm R.A."/>
            <person name="Bhattacharya S.S."/>
            <person name="Shirouzu T."/>
            <person name="Yoshinaga Y."/>
            <person name="Martin F.M."/>
            <person name="Grigoriev I.V."/>
            <person name="Hibbett D.S."/>
        </authorList>
    </citation>
    <scope>NUCLEOTIDE SEQUENCE [LARGE SCALE GENOMIC DNA]</scope>
    <source>
        <strain evidence="1 2">HHB9708</strain>
    </source>
</reference>
<dbReference type="OrthoDB" id="3184970at2759"/>
<dbReference type="Gene3D" id="3.30.710.10">
    <property type="entry name" value="Potassium Channel Kv1.1, Chain A"/>
    <property type="match status" value="1"/>
</dbReference>
<dbReference type="STRING" id="1314777.A0A164T0D4"/>
<name>A0A164T0D4_9AGAM</name>
<evidence type="ECO:0000313" key="1">
    <source>
        <dbReference type="EMBL" id="KZS91966.1"/>
    </source>
</evidence>
<evidence type="ECO:0000313" key="2">
    <source>
        <dbReference type="Proteomes" id="UP000076722"/>
    </source>
</evidence>
<accession>A0A164T0D4</accession>
<organism evidence="1 2">
    <name type="scientific">Sistotremastrum niveocremeum HHB9708</name>
    <dbReference type="NCBI Taxonomy" id="1314777"/>
    <lineage>
        <taxon>Eukaryota</taxon>
        <taxon>Fungi</taxon>
        <taxon>Dikarya</taxon>
        <taxon>Basidiomycota</taxon>
        <taxon>Agaricomycotina</taxon>
        <taxon>Agaricomycetes</taxon>
        <taxon>Sistotremastrales</taxon>
        <taxon>Sistotremastraceae</taxon>
        <taxon>Sertulicium</taxon>
        <taxon>Sertulicium niveocremeum</taxon>
    </lineage>
</organism>
<dbReference type="EMBL" id="KV419412">
    <property type="protein sequence ID" value="KZS91966.1"/>
    <property type="molecule type" value="Genomic_DNA"/>
</dbReference>
<dbReference type="Proteomes" id="UP000076722">
    <property type="component" value="Unassembled WGS sequence"/>
</dbReference>
<evidence type="ECO:0008006" key="3">
    <source>
        <dbReference type="Google" id="ProtNLM"/>
    </source>
</evidence>
<gene>
    <name evidence="1" type="ORF">SISNIDRAFT_486904</name>
</gene>
<protein>
    <recommendedName>
        <fullName evidence="3">BTB domain-containing protein</fullName>
    </recommendedName>
</protein>
<sequence length="251" mass="28196">MFDVAACGSKTAVASDDMSSPPLVPVAEESDVFEPLLRYIYPISKAPIETFDMLSRLIDLAEKYDIESARAPLTQYLESDRILKYAPLRVFAIAKRYGYSDIAKAATKYCVRLDLTDRTLLDPPEFAFLSARDFGELHYCKAQRAKIAVKYIHEVVAPALPYKTSSSYSSAGYPSTAGSSLEWWNPMKTRLGEMLEKDPTAHGITEIFYGELGKAYATSDLTRLDQFARKLIQHIDELEFKTQPDRPPKAT</sequence>
<keyword evidence="2" id="KW-1185">Reference proteome</keyword>
<dbReference type="InterPro" id="IPR011333">
    <property type="entry name" value="SKP1/BTB/POZ_sf"/>
</dbReference>
<proteinExistence type="predicted"/>